<evidence type="ECO:0000256" key="1">
    <source>
        <dbReference type="SAM" id="SignalP"/>
    </source>
</evidence>
<dbReference type="OrthoDB" id="9796962at2"/>
<dbReference type="Proteomes" id="UP000269198">
    <property type="component" value="Unassembled WGS sequence"/>
</dbReference>
<gene>
    <name evidence="2" type="ORF">EFW17_21490</name>
</gene>
<dbReference type="InterPro" id="IPR058248">
    <property type="entry name" value="Lxx211020-like"/>
</dbReference>
<dbReference type="InterPro" id="IPR007410">
    <property type="entry name" value="LpqE-like"/>
</dbReference>
<dbReference type="SUPFAM" id="SSF110087">
    <property type="entry name" value="DR1885-like metal-binding protein"/>
    <property type="match status" value="1"/>
</dbReference>
<comment type="caution">
    <text evidence="2">The sequence shown here is derived from an EMBL/GenBank/DDBJ whole genome shotgun (WGS) entry which is preliminary data.</text>
</comment>
<feature type="signal peptide" evidence="1">
    <location>
        <begin position="1"/>
        <end position="25"/>
    </location>
</feature>
<accession>A0A3N0E1S1</accession>
<dbReference type="AlphaFoldDB" id="A0A3N0E1S1"/>
<protein>
    <submittedName>
        <fullName evidence="2">Copper chaperone PCu(A)C</fullName>
    </submittedName>
</protein>
<proteinExistence type="predicted"/>
<dbReference type="PANTHER" id="PTHR36302">
    <property type="entry name" value="BLR7088 PROTEIN"/>
    <property type="match status" value="1"/>
</dbReference>
<dbReference type="PANTHER" id="PTHR36302:SF1">
    <property type="entry name" value="COPPER CHAPERONE PCU(A)C"/>
    <property type="match status" value="1"/>
</dbReference>
<dbReference type="PROSITE" id="PS51257">
    <property type="entry name" value="PROKAR_LIPOPROTEIN"/>
    <property type="match status" value="1"/>
</dbReference>
<dbReference type="Pfam" id="PF04314">
    <property type="entry name" value="PCuAC"/>
    <property type="match status" value="1"/>
</dbReference>
<dbReference type="RefSeq" id="WP_123203243.1">
    <property type="nucleotide sequence ID" value="NZ_RJMB01000030.1"/>
</dbReference>
<organism evidence="2 3">
    <name type="scientific">Halostreptopolyspora alba</name>
    <dbReference type="NCBI Taxonomy" id="2487137"/>
    <lineage>
        <taxon>Bacteria</taxon>
        <taxon>Bacillati</taxon>
        <taxon>Actinomycetota</taxon>
        <taxon>Actinomycetes</taxon>
        <taxon>Streptosporangiales</taxon>
        <taxon>Nocardiopsidaceae</taxon>
        <taxon>Halostreptopolyspora</taxon>
    </lineage>
</organism>
<dbReference type="Gene3D" id="2.60.40.1890">
    <property type="entry name" value="PCu(A)C copper chaperone"/>
    <property type="match status" value="1"/>
</dbReference>
<feature type="chain" id="PRO_5018247509" evidence="1">
    <location>
        <begin position="26"/>
        <end position="145"/>
    </location>
</feature>
<dbReference type="EMBL" id="RJMB01000030">
    <property type="protein sequence ID" value="RNL81755.1"/>
    <property type="molecule type" value="Genomic_DNA"/>
</dbReference>
<keyword evidence="1" id="KW-0732">Signal</keyword>
<reference evidence="2 3" key="1">
    <citation type="submission" date="2018-11" db="EMBL/GenBank/DDBJ databases">
        <title>The genome draft of YIM 96095.</title>
        <authorList>
            <person name="Tang S.-K."/>
            <person name="Chunyu W.-X."/>
            <person name="Feng Y.-Z."/>
        </authorList>
    </citation>
    <scope>NUCLEOTIDE SEQUENCE [LARGE SCALE GENOMIC DNA]</scope>
    <source>
        <strain evidence="2 3">YIM 96095</strain>
    </source>
</reference>
<sequence>MGRGRHAAVGTALTVLGTLAGCATAAPEIAVRDATVRVPANPDVTAGYLTLENTGGTDDTLTGVTSEAAAEVQMHDTTDSGGETRMRQRDEVAVPAGDTVVFETGGLHLMLMGPDDLRAGDTVELSLEFATSDRVSVDAVVEEIG</sequence>
<evidence type="ECO:0000313" key="2">
    <source>
        <dbReference type="EMBL" id="RNL81755.1"/>
    </source>
</evidence>
<name>A0A3N0E1S1_9ACTN</name>
<evidence type="ECO:0000313" key="3">
    <source>
        <dbReference type="Proteomes" id="UP000269198"/>
    </source>
</evidence>
<keyword evidence="3" id="KW-1185">Reference proteome</keyword>
<dbReference type="InterPro" id="IPR036182">
    <property type="entry name" value="PCuAC_sf"/>
</dbReference>